<evidence type="ECO:0000256" key="6">
    <source>
        <dbReference type="ARBA" id="ARBA00023004"/>
    </source>
</evidence>
<dbReference type="Pfam" id="PF00067">
    <property type="entry name" value="p450"/>
    <property type="match status" value="1"/>
</dbReference>
<protein>
    <recommendedName>
        <fullName evidence="13">Cytochrome P450</fullName>
    </recommendedName>
</protein>
<proteinExistence type="inferred from homology"/>
<dbReference type="InterPro" id="IPR050479">
    <property type="entry name" value="CYP11_CYP27_families"/>
</dbReference>
<evidence type="ECO:0008006" key="13">
    <source>
        <dbReference type="Google" id="ProtNLM"/>
    </source>
</evidence>
<evidence type="ECO:0000256" key="1">
    <source>
        <dbReference type="ARBA" id="ARBA00001971"/>
    </source>
</evidence>
<reference evidence="11 12" key="1">
    <citation type="submission" date="2024-02" db="EMBL/GenBank/DDBJ databases">
        <authorList>
            <person name="Daric V."/>
            <person name="Darras S."/>
        </authorList>
    </citation>
    <scope>NUCLEOTIDE SEQUENCE [LARGE SCALE GENOMIC DNA]</scope>
</reference>
<dbReference type="PANTHER" id="PTHR24279:SF120">
    <property type="entry name" value="CYTOCHROME P450"/>
    <property type="match status" value="1"/>
</dbReference>
<sequence length="635" mass="73007">MLLKSLLLRDCMNVECKTVIGKEICHTLAGKQYQKCFSVISSKTNNDDEMEKRIRRLSNAAITSHRHPKAIAKKNILPHHSKQLHDISLNALQQAEFLRRSQQEKLRKLNQRLTKSLNEKVERIKNFLITETPTVKDFTNIPGPKGLPLLGSVLEYTPLGQFSPLEFNKALQSRHQRYGPIFRERLLRDEFLYISDPKDIRVLVHNEGTAPCRPHLDAIVQGRKQEGLPVGITALQGEKWLRNRNAINPAMTIPNVVKRYRGTQSEIAKDFIDVIKAVRCGKTGEVSGFDEMLNRWALESIAVVLLDSRLGLLKKKVDPAAESLRKCMDVFFDYGARLTFGVPLWKLWNTKDWKIFCQSQKDEFKYAGYFVEKKFKELKKERKQYPSEKLPTGCPMKSHQQQGKKTKSRSSFSCLLDHVTKNTTMSQKDALTVCLELLAGGIDTTKTAAVFTLYRLSVNTKHQNHLRGLLRAENTTLSFDEHNAERSEFSKYLKACIWEAMRLNPLTYANMRKTEKDLVLSGYKVPAGTTVRYTSHLMNLQDDKYFPKPKNFIPDRWLNRASPYRCKEQFTFTPFGHGARQCPGRRVAEQELDLLFREILSNFEVNYKHGEMGTKVRLFNAADKPADFSFTPLNS</sequence>
<dbReference type="Proteomes" id="UP001642483">
    <property type="component" value="Unassembled WGS sequence"/>
</dbReference>
<keyword evidence="6 8" id="KW-0408">Iron</keyword>
<evidence type="ECO:0000256" key="4">
    <source>
        <dbReference type="ARBA" id="ARBA00022723"/>
    </source>
</evidence>
<comment type="caution">
    <text evidence="11">The sequence shown here is derived from an EMBL/GenBank/DDBJ whole genome shotgun (WGS) entry which is preliminary data.</text>
</comment>
<dbReference type="PRINTS" id="PR00385">
    <property type="entry name" value="P450"/>
</dbReference>
<evidence type="ECO:0000256" key="3">
    <source>
        <dbReference type="ARBA" id="ARBA00022617"/>
    </source>
</evidence>
<dbReference type="PROSITE" id="PS00086">
    <property type="entry name" value="CYTOCHROME_P450"/>
    <property type="match status" value="1"/>
</dbReference>
<evidence type="ECO:0000256" key="7">
    <source>
        <dbReference type="ARBA" id="ARBA00023033"/>
    </source>
</evidence>
<evidence type="ECO:0000313" key="11">
    <source>
        <dbReference type="EMBL" id="CAK8696832.1"/>
    </source>
</evidence>
<evidence type="ECO:0000256" key="10">
    <source>
        <dbReference type="SAM" id="MobiDB-lite"/>
    </source>
</evidence>
<keyword evidence="9" id="KW-0175">Coiled coil</keyword>
<keyword evidence="3 8" id="KW-0349">Heme</keyword>
<evidence type="ECO:0000256" key="2">
    <source>
        <dbReference type="ARBA" id="ARBA00010617"/>
    </source>
</evidence>
<dbReference type="InterPro" id="IPR002401">
    <property type="entry name" value="Cyt_P450_E_grp-I"/>
</dbReference>
<organism evidence="11 12">
    <name type="scientific">Clavelina lepadiformis</name>
    <name type="common">Light-bulb sea squirt</name>
    <name type="synonym">Ascidia lepadiformis</name>
    <dbReference type="NCBI Taxonomy" id="159417"/>
    <lineage>
        <taxon>Eukaryota</taxon>
        <taxon>Metazoa</taxon>
        <taxon>Chordata</taxon>
        <taxon>Tunicata</taxon>
        <taxon>Ascidiacea</taxon>
        <taxon>Aplousobranchia</taxon>
        <taxon>Clavelinidae</taxon>
        <taxon>Clavelina</taxon>
    </lineage>
</organism>
<evidence type="ECO:0000256" key="5">
    <source>
        <dbReference type="ARBA" id="ARBA00023002"/>
    </source>
</evidence>
<keyword evidence="4 8" id="KW-0479">Metal-binding</keyword>
<dbReference type="PANTHER" id="PTHR24279">
    <property type="entry name" value="CYTOCHROME P450"/>
    <property type="match status" value="1"/>
</dbReference>
<dbReference type="InterPro" id="IPR017972">
    <property type="entry name" value="Cyt_P450_CS"/>
</dbReference>
<dbReference type="InterPro" id="IPR001128">
    <property type="entry name" value="Cyt_P450"/>
</dbReference>
<comment type="similarity">
    <text evidence="2 8">Belongs to the cytochrome P450 family.</text>
</comment>
<dbReference type="SUPFAM" id="SSF48264">
    <property type="entry name" value="Cytochrome P450"/>
    <property type="match status" value="1"/>
</dbReference>
<dbReference type="InterPro" id="IPR036396">
    <property type="entry name" value="Cyt_P450_sf"/>
</dbReference>
<feature type="region of interest" description="Disordered" evidence="10">
    <location>
        <begin position="386"/>
        <end position="406"/>
    </location>
</feature>
<evidence type="ECO:0000256" key="8">
    <source>
        <dbReference type="RuleBase" id="RU000461"/>
    </source>
</evidence>
<dbReference type="CDD" id="cd11054">
    <property type="entry name" value="CYP24A1-like"/>
    <property type="match status" value="1"/>
</dbReference>
<feature type="coiled-coil region" evidence="9">
    <location>
        <begin position="92"/>
        <end position="119"/>
    </location>
</feature>
<accession>A0ABP0GYL3</accession>
<gene>
    <name evidence="11" type="ORF">CVLEPA_LOCUS30145</name>
</gene>
<keyword evidence="12" id="KW-1185">Reference proteome</keyword>
<evidence type="ECO:0000313" key="12">
    <source>
        <dbReference type="Proteomes" id="UP001642483"/>
    </source>
</evidence>
<dbReference type="EMBL" id="CAWYQH010000163">
    <property type="protein sequence ID" value="CAK8696832.1"/>
    <property type="molecule type" value="Genomic_DNA"/>
</dbReference>
<evidence type="ECO:0000256" key="9">
    <source>
        <dbReference type="SAM" id="Coils"/>
    </source>
</evidence>
<dbReference type="Gene3D" id="1.10.630.10">
    <property type="entry name" value="Cytochrome P450"/>
    <property type="match status" value="1"/>
</dbReference>
<comment type="cofactor">
    <cofactor evidence="1">
        <name>heme</name>
        <dbReference type="ChEBI" id="CHEBI:30413"/>
    </cofactor>
</comment>
<keyword evidence="7 8" id="KW-0503">Monooxygenase</keyword>
<keyword evidence="5 8" id="KW-0560">Oxidoreductase</keyword>
<dbReference type="PRINTS" id="PR00463">
    <property type="entry name" value="EP450I"/>
</dbReference>
<name>A0ABP0GYL3_CLALP</name>